<keyword evidence="9" id="KW-0472">Membrane</keyword>
<evidence type="ECO:0000313" key="11">
    <source>
        <dbReference type="EMBL" id="MFK2918268.1"/>
    </source>
</evidence>
<dbReference type="RefSeq" id="WP_379984018.1">
    <property type="nucleotide sequence ID" value="NZ_JADIKD010000011.1"/>
</dbReference>
<evidence type="ECO:0000256" key="7">
    <source>
        <dbReference type="ARBA" id="ARBA00022692"/>
    </source>
</evidence>
<evidence type="ECO:0000256" key="3">
    <source>
        <dbReference type="ARBA" id="ARBA00021563"/>
    </source>
</evidence>
<comment type="caution">
    <text evidence="11">The sequence shown here is derived from an EMBL/GenBank/DDBJ whole genome shotgun (WGS) entry which is preliminary data.</text>
</comment>
<keyword evidence="8" id="KW-0653">Protein transport</keyword>
<evidence type="ECO:0000256" key="1">
    <source>
        <dbReference type="ARBA" id="ARBA00004533"/>
    </source>
</evidence>
<accession>A0ABW8K5U3</accession>
<keyword evidence="6" id="KW-0997">Cell inner membrane</keyword>
<comment type="subcellular location">
    <subcellularLocation>
        <location evidence="1">Cell inner membrane</location>
    </subcellularLocation>
</comment>
<keyword evidence="4" id="KW-0813">Transport</keyword>
<sequence>MNRSRAALALFVVLLALGALVAFLPASWVKPQLEARLHGLRLEGLSGTVWQGHADKVLAVDGSDLGRLDWTLSRRALIGDTQLGVELFGAWGRFRGQMHKLDARREEWSALHIESDLVTLSERFLPVGSRLRGLLAIDVARLVLQGRWPLDLDAKAHWDEARLLGQDHIFGLGNLQLQAQGEGGVVQATLQDDGNGPLQLSGQFDLSPLGWRYDIKAKPRQPDPALSQWLAGFGSTGADGTMHVQRSGGIAAASKGKK</sequence>
<dbReference type="InterPro" id="IPR022792">
    <property type="entry name" value="T2SS_protein-GspN"/>
</dbReference>
<evidence type="ECO:0000256" key="8">
    <source>
        <dbReference type="ARBA" id="ARBA00022927"/>
    </source>
</evidence>
<name>A0ABW8K5U3_9GAMM</name>
<evidence type="ECO:0000313" key="12">
    <source>
        <dbReference type="Proteomes" id="UP001620408"/>
    </source>
</evidence>
<comment type="similarity">
    <text evidence="2">Belongs to the GSP N family.</text>
</comment>
<evidence type="ECO:0000256" key="6">
    <source>
        <dbReference type="ARBA" id="ARBA00022519"/>
    </source>
</evidence>
<evidence type="ECO:0000256" key="4">
    <source>
        <dbReference type="ARBA" id="ARBA00022448"/>
    </source>
</evidence>
<protein>
    <recommendedName>
        <fullName evidence="3">Type II secretion system protein N</fullName>
    </recommendedName>
    <alternativeName>
        <fullName evidence="10">General secretion pathway protein N</fullName>
    </alternativeName>
</protein>
<proteinExistence type="inferred from homology"/>
<organism evidence="11 12">
    <name type="scientific">Dyella koreensis</name>
    <dbReference type="NCBI Taxonomy" id="311235"/>
    <lineage>
        <taxon>Bacteria</taxon>
        <taxon>Pseudomonadati</taxon>
        <taxon>Pseudomonadota</taxon>
        <taxon>Gammaproteobacteria</taxon>
        <taxon>Lysobacterales</taxon>
        <taxon>Rhodanobacteraceae</taxon>
        <taxon>Dyella</taxon>
    </lineage>
</organism>
<dbReference type="Pfam" id="PF01203">
    <property type="entry name" value="T2SSN"/>
    <property type="match status" value="1"/>
</dbReference>
<dbReference type="Proteomes" id="UP001620408">
    <property type="component" value="Unassembled WGS sequence"/>
</dbReference>
<evidence type="ECO:0000256" key="9">
    <source>
        <dbReference type="ARBA" id="ARBA00023136"/>
    </source>
</evidence>
<keyword evidence="5" id="KW-1003">Cell membrane</keyword>
<evidence type="ECO:0000256" key="5">
    <source>
        <dbReference type="ARBA" id="ARBA00022475"/>
    </source>
</evidence>
<keyword evidence="12" id="KW-1185">Reference proteome</keyword>
<dbReference type="EMBL" id="JADIKD010000011">
    <property type="protein sequence ID" value="MFK2918268.1"/>
    <property type="molecule type" value="Genomic_DNA"/>
</dbReference>
<keyword evidence="7" id="KW-0812">Transmembrane</keyword>
<evidence type="ECO:0000256" key="2">
    <source>
        <dbReference type="ARBA" id="ARBA00007208"/>
    </source>
</evidence>
<reference evidence="11 12" key="1">
    <citation type="submission" date="2020-10" db="EMBL/GenBank/DDBJ databases">
        <title>Phylogeny of dyella-like bacteria.</title>
        <authorList>
            <person name="Fu J."/>
        </authorList>
    </citation>
    <scope>NUCLEOTIDE SEQUENCE [LARGE SCALE GENOMIC DNA]</scope>
    <source>
        <strain evidence="11 12">BB4</strain>
    </source>
</reference>
<gene>
    <name evidence="11" type="primary">gspN</name>
    <name evidence="11" type="ORF">ISS97_13430</name>
</gene>
<evidence type="ECO:0000256" key="10">
    <source>
        <dbReference type="ARBA" id="ARBA00030772"/>
    </source>
</evidence>